<proteinExistence type="predicted"/>
<feature type="compositionally biased region" description="Basic residues" evidence="1">
    <location>
        <begin position="89"/>
        <end position="103"/>
    </location>
</feature>
<evidence type="ECO:0000313" key="3">
    <source>
        <dbReference type="Proteomes" id="UP000004088"/>
    </source>
</evidence>
<feature type="region of interest" description="Disordered" evidence="1">
    <location>
        <begin position="67"/>
        <end position="103"/>
    </location>
</feature>
<name>F0F0K5_9NEIS</name>
<dbReference type="AlphaFoldDB" id="F0F0K5"/>
<dbReference type="STRING" id="888741.HMPREF9098_1640"/>
<organism evidence="2 3">
    <name type="scientific">Kingella denitrificans ATCC 33394</name>
    <dbReference type="NCBI Taxonomy" id="888741"/>
    <lineage>
        <taxon>Bacteria</taxon>
        <taxon>Pseudomonadati</taxon>
        <taxon>Pseudomonadota</taxon>
        <taxon>Betaproteobacteria</taxon>
        <taxon>Neisseriales</taxon>
        <taxon>Neisseriaceae</taxon>
        <taxon>Kingella</taxon>
    </lineage>
</organism>
<evidence type="ECO:0000313" key="2">
    <source>
        <dbReference type="EMBL" id="EGC16959.1"/>
    </source>
</evidence>
<dbReference type="Proteomes" id="UP000004088">
    <property type="component" value="Unassembled WGS sequence"/>
</dbReference>
<reference evidence="2 3" key="1">
    <citation type="submission" date="2011-01" db="EMBL/GenBank/DDBJ databases">
        <authorList>
            <person name="Muzny D."/>
            <person name="Qin X."/>
            <person name="Deng J."/>
            <person name="Jiang H."/>
            <person name="Liu Y."/>
            <person name="Qu J."/>
            <person name="Song X.-Z."/>
            <person name="Zhang L."/>
            <person name="Thornton R."/>
            <person name="Coyle M."/>
            <person name="Francisco L."/>
            <person name="Jackson L."/>
            <person name="Javaid M."/>
            <person name="Korchina V."/>
            <person name="Kovar C."/>
            <person name="Mata R."/>
            <person name="Mathew T."/>
            <person name="Ngo R."/>
            <person name="Nguyen L."/>
            <person name="Nguyen N."/>
            <person name="Okwuonu G."/>
            <person name="Ongeri F."/>
            <person name="Pham C."/>
            <person name="Simmons D."/>
            <person name="Wilczek-Boney K."/>
            <person name="Hale W."/>
            <person name="Jakkamsetti A."/>
            <person name="Pham P."/>
            <person name="Ruth R."/>
            <person name="San Lucas F."/>
            <person name="Warren J."/>
            <person name="Zhang J."/>
            <person name="Zhao Z."/>
            <person name="Zhou C."/>
            <person name="Zhu D."/>
            <person name="Lee S."/>
            <person name="Bess C."/>
            <person name="Blankenburg K."/>
            <person name="Forbes L."/>
            <person name="Fu Q."/>
            <person name="Gubbala S."/>
            <person name="Hirani K."/>
            <person name="Jayaseelan J.C."/>
            <person name="Lara F."/>
            <person name="Munidasa M."/>
            <person name="Palculict T."/>
            <person name="Patil S."/>
            <person name="Pu L.-L."/>
            <person name="Saada N."/>
            <person name="Tang L."/>
            <person name="Weissenberger G."/>
            <person name="Zhu Y."/>
            <person name="Hemphill L."/>
            <person name="Shang Y."/>
            <person name="Youmans B."/>
            <person name="Ayvaz T."/>
            <person name="Ross M."/>
            <person name="Santibanez J."/>
            <person name="Aqrawi P."/>
            <person name="Gross S."/>
            <person name="Joshi V."/>
            <person name="Fowler G."/>
            <person name="Nazareth L."/>
            <person name="Reid J."/>
            <person name="Worley K."/>
            <person name="Petrosino J."/>
            <person name="Highlander S."/>
            <person name="Gibbs R."/>
        </authorList>
    </citation>
    <scope>NUCLEOTIDE SEQUENCE [LARGE SCALE GENOMIC DNA]</scope>
    <source>
        <strain evidence="2 3">ATCC 33394</strain>
    </source>
</reference>
<dbReference type="EMBL" id="AEWV01000029">
    <property type="protein sequence ID" value="EGC16959.1"/>
    <property type="molecule type" value="Genomic_DNA"/>
</dbReference>
<accession>F0F0K5</accession>
<gene>
    <name evidence="2" type="ORF">HMPREF9098_1640</name>
</gene>
<evidence type="ECO:0000256" key="1">
    <source>
        <dbReference type="SAM" id="MobiDB-lite"/>
    </source>
</evidence>
<protein>
    <submittedName>
        <fullName evidence="2">Uncharacterized protein</fullName>
    </submittedName>
</protein>
<comment type="caution">
    <text evidence="2">The sequence shown here is derived from an EMBL/GenBank/DDBJ whole genome shotgun (WGS) entry which is preliminary data.</text>
</comment>
<sequence>MKIVQVNENKKITKCRLLLGRFKSSLHFNVHACLQRAAADTRFPFRREEKSRTRTENLTTRTWRIAAIPTPKPPPTPRETLTPTLSHGRGSKRLLRHGLPHNA</sequence>
<dbReference type="HOGENOM" id="CLU_2259987_0_0_4"/>
<keyword evidence="3" id="KW-1185">Reference proteome</keyword>